<dbReference type="SUPFAM" id="SSF57716">
    <property type="entry name" value="Glucocorticoid receptor-like (DNA-binding domain)"/>
    <property type="match status" value="1"/>
</dbReference>
<dbReference type="Gene3D" id="6.20.210.20">
    <property type="entry name" value="THAP domain"/>
    <property type="match status" value="1"/>
</dbReference>
<evidence type="ECO:0000259" key="7">
    <source>
        <dbReference type="PROSITE" id="PS50950"/>
    </source>
</evidence>
<dbReference type="Proteomes" id="UP000036403">
    <property type="component" value="Unassembled WGS sequence"/>
</dbReference>
<dbReference type="EMBL" id="LBMM01010330">
    <property type="protein sequence ID" value="KMQ87534.1"/>
    <property type="molecule type" value="Genomic_DNA"/>
</dbReference>
<proteinExistence type="predicted"/>
<dbReference type="PANTHER" id="PTHR46927:SF3">
    <property type="entry name" value="THAP-TYPE DOMAIN-CONTAINING PROTEIN"/>
    <property type="match status" value="1"/>
</dbReference>
<organism evidence="8 9">
    <name type="scientific">Lasius niger</name>
    <name type="common">Black garden ant</name>
    <dbReference type="NCBI Taxonomy" id="67767"/>
    <lineage>
        <taxon>Eukaryota</taxon>
        <taxon>Metazoa</taxon>
        <taxon>Ecdysozoa</taxon>
        <taxon>Arthropoda</taxon>
        <taxon>Hexapoda</taxon>
        <taxon>Insecta</taxon>
        <taxon>Pterygota</taxon>
        <taxon>Neoptera</taxon>
        <taxon>Endopterygota</taxon>
        <taxon>Hymenoptera</taxon>
        <taxon>Apocrita</taxon>
        <taxon>Aculeata</taxon>
        <taxon>Formicoidea</taxon>
        <taxon>Formicidae</taxon>
        <taxon>Formicinae</taxon>
        <taxon>Lasius</taxon>
        <taxon>Lasius</taxon>
    </lineage>
</organism>
<evidence type="ECO:0000256" key="3">
    <source>
        <dbReference type="ARBA" id="ARBA00022833"/>
    </source>
</evidence>
<evidence type="ECO:0000256" key="2">
    <source>
        <dbReference type="ARBA" id="ARBA00022771"/>
    </source>
</evidence>
<protein>
    <submittedName>
        <fullName evidence="8">Thap domain-containing protein 4 isoform x1</fullName>
    </submittedName>
</protein>
<evidence type="ECO:0000256" key="5">
    <source>
        <dbReference type="PROSITE-ProRule" id="PRU00309"/>
    </source>
</evidence>
<dbReference type="SMART" id="SM00692">
    <property type="entry name" value="DM3"/>
    <property type="match status" value="1"/>
</dbReference>
<evidence type="ECO:0000256" key="1">
    <source>
        <dbReference type="ARBA" id="ARBA00022723"/>
    </source>
</evidence>
<reference evidence="8 9" key="1">
    <citation type="submission" date="2015-04" db="EMBL/GenBank/DDBJ databases">
        <title>Lasius niger genome sequencing.</title>
        <authorList>
            <person name="Konorov E.A."/>
            <person name="Nikitin M.A."/>
            <person name="Kirill M.V."/>
            <person name="Chang P."/>
        </authorList>
    </citation>
    <scope>NUCLEOTIDE SEQUENCE [LARGE SCALE GENOMIC DNA]</scope>
    <source>
        <tissue evidence="8">Whole</tissue>
    </source>
</reference>
<keyword evidence="4 5" id="KW-0238">DNA-binding</keyword>
<evidence type="ECO:0000313" key="9">
    <source>
        <dbReference type="Proteomes" id="UP000036403"/>
    </source>
</evidence>
<dbReference type="InterPro" id="IPR052224">
    <property type="entry name" value="THAP_domain_protein"/>
</dbReference>
<keyword evidence="3" id="KW-0862">Zinc</keyword>
<feature type="domain" description="THAP-type" evidence="7">
    <location>
        <begin position="1"/>
        <end position="76"/>
    </location>
</feature>
<evidence type="ECO:0000313" key="8">
    <source>
        <dbReference type="EMBL" id="KMQ87534.1"/>
    </source>
</evidence>
<dbReference type="GO" id="GO:0008270">
    <property type="term" value="F:zinc ion binding"/>
    <property type="evidence" value="ECO:0007669"/>
    <property type="project" value="UniProtKB-KW"/>
</dbReference>
<dbReference type="OrthoDB" id="7549798at2759"/>
<dbReference type="Pfam" id="PF05485">
    <property type="entry name" value="THAP"/>
    <property type="match status" value="1"/>
</dbReference>
<sequence length="188" mass="21009">MVATCCICKIERGQRDVSFHKIPKNEERRQQWLLAIGREVSKHSEVYSMHFAPNDFHNVYESSHRCLLPTAVPSVALPSVMQNIQNFESGSAVSKDITASDKSQENHGESQSQLIPTTSRLFDNTIMSLTEPANVPMSVQKISEPAVTPQQICKRKLKDMCTKTANCTAIPRFLDILDQMTSSQIEAG</sequence>
<dbReference type="SMART" id="SM00980">
    <property type="entry name" value="THAP"/>
    <property type="match status" value="1"/>
</dbReference>
<evidence type="ECO:0000256" key="6">
    <source>
        <dbReference type="SAM" id="MobiDB-lite"/>
    </source>
</evidence>
<dbReference type="PROSITE" id="PS50950">
    <property type="entry name" value="ZF_THAP"/>
    <property type="match status" value="1"/>
</dbReference>
<comment type="caution">
    <text evidence="8">The sequence shown here is derived from an EMBL/GenBank/DDBJ whole genome shotgun (WGS) entry which is preliminary data.</text>
</comment>
<name>A0A0J7KB84_LASNI</name>
<dbReference type="PANTHER" id="PTHR46927">
    <property type="entry name" value="AGAP005574-PA"/>
    <property type="match status" value="1"/>
</dbReference>
<accession>A0A0J7KB84</accession>
<feature type="region of interest" description="Disordered" evidence="6">
    <location>
        <begin position="95"/>
        <end position="117"/>
    </location>
</feature>
<feature type="compositionally biased region" description="Basic and acidic residues" evidence="6">
    <location>
        <begin position="98"/>
        <end position="108"/>
    </location>
</feature>
<dbReference type="InterPro" id="IPR006612">
    <property type="entry name" value="THAP_Znf"/>
</dbReference>
<evidence type="ECO:0000256" key="4">
    <source>
        <dbReference type="ARBA" id="ARBA00023125"/>
    </source>
</evidence>
<dbReference type="AlphaFoldDB" id="A0A0J7KB84"/>
<gene>
    <name evidence="8" type="ORF">RF55_13155</name>
</gene>
<keyword evidence="1" id="KW-0479">Metal-binding</keyword>
<dbReference type="PaxDb" id="67767-A0A0J7KB84"/>
<dbReference type="InterPro" id="IPR038441">
    <property type="entry name" value="THAP_Znf_sf"/>
</dbReference>
<keyword evidence="9" id="KW-1185">Reference proteome</keyword>
<keyword evidence="2 5" id="KW-0863">Zinc-finger</keyword>
<dbReference type="GO" id="GO:0003677">
    <property type="term" value="F:DNA binding"/>
    <property type="evidence" value="ECO:0007669"/>
    <property type="project" value="UniProtKB-UniRule"/>
</dbReference>